<gene>
    <name evidence="2" type="ORF">TSTA_013420</name>
</gene>
<evidence type="ECO:0000313" key="3">
    <source>
        <dbReference type="Proteomes" id="UP000001745"/>
    </source>
</evidence>
<evidence type="ECO:0000256" key="1">
    <source>
        <dbReference type="SAM" id="MobiDB-lite"/>
    </source>
</evidence>
<dbReference type="GeneID" id="8099141"/>
<feature type="region of interest" description="Disordered" evidence="1">
    <location>
        <begin position="1"/>
        <end position="30"/>
    </location>
</feature>
<feature type="compositionally biased region" description="Acidic residues" evidence="1">
    <location>
        <begin position="162"/>
        <end position="187"/>
    </location>
</feature>
<dbReference type="InterPro" id="IPR022190">
    <property type="entry name" value="DUF3716"/>
</dbReference>
<feature type="region of interest" description="Disordered" evidence="1">
    <location>
        <begin position="157"/>
        <end position="223"/>
    </location>
</feature>
<reference evidence="3" key="1">
    <citation type="journal article" date="2015" name="Genome Announc.">
        <title>Genome sequence of the AIDS-associated pathogen Penicillium marneffei (ATCC18224) and its near taxonomic relative Talaromyces stipitatus (ATCC10500).</title>
        <authorList>
            <person name="Nierman W.C."/>
            <person name="Fedorova-Abrams N.D."/>
            <person name="Andrianopoulos A."/>
        </authorList>
    </citation>
    <scope>NUCLEOTIDE SEQUENCE [LARGE SCALE GENOMIC DNA]</scope>
    <source>
        <strain evidence="3">ATCC 10500 / CBS 375.48 / QM 6759 / NRRL 1006</strain>
    </source>
</reference>
<organism evidence="2 3">
    <name type="scientific">Talaromyces stipitatus (strain ATCC 10500 / CBS 375.48 / QM 6759 / NRRL 1006)</name>
    <name type="common">Penicillium stipitatum</name>
    <dbReference type="NCBI Taxonomy" id="441959"/>
    <lineage>
        <taxon>Eukaryota</taxon>
        <taxon>Fungi</taxon>
        <taxon>Dikarya</taxon>
        <taxon>Ascomycota</taxon>
        <taxon>Pezizomycotina</taxon>
        <taxon>Eurotiomycetes</taxon>
        <taxon>Eurotiomycetidae</taxon>
        <taxon>Eurotiales</taxon>
        <taxon>Trichocomaceae</taxon>
        <taxon>Talaromyces</taxon>
        <taxon>Talaromyces sect. Talaromyces</taxon>
    </lineage>
</organism>
<dbReference type="PhylomeDB" id="B8MGB9"/>
<sequence length="223" mass="24520">MHPIFHFDMAKGKKSTTSARRQQRPGPGAITPIAGINLSRCGGNLSNPVRDIEWRAPQAQELNTTYRRKAAKIYTHGAVADLVPCERCAQGRGPFQKCVIAWDDKGYVGNANCANCYWSHKTSSCSRRYVLPCQALMEEGHPLGDFEEACRIHCHGAHIPDEDGEESSSDEEDDSDDEYEEETDEASEAGADGDYGTTCQKRKSVGSPYDSTGGDTPKAKKMR</sequence>
<dbReference type="RefSeq" id="XP_002483473.1">
    <property type="nucleotide sequence ID" value="XM_002483428.1"/>
</dbReference>
<dbReference type="EMBL" id="EQ962656">
    <property type="protein sequence ID" value="EED16239.1"/>
    <property type="molecule type" value="Genomic_DNA"/>
</dbReference>
<keyword evidence="3" id="KW-1185">Reference proteome</keyword>
<dbReference type="InParanoid" id="B8MGB9"/>
<dbReference type="STRING" id="441959.B8MGB9"/>
<evidence type="ECO:0000313" key="2">
    <source>
        <dbReference type="EMBL" id="EED16239.1"/>
    </source>
</evidence>
<dbReference type="AlphaFoldDB" id="B8MGB9"/>
<accession>B8MGB9</accession>
<dbReference type="Proteomes" id="UP000001745">
    <property type="component" value="Unassembled WGS sequence"/>
</dbReference>
<proteinExistence type="predicted"/>
<dbReference type="Pfam" id="PF12511">
    <property type="entry name" value="DUF3716"/>
    <property type="match status" value="1"/>
</dbReference>
<dbReference type="HOGENOM" id="CLU_1240847_0_0_1"/>
<protein>
    <submittedName>
        <fullName evidence="2">Uncharacterized protein</fullName>
    </submittedName>
</protein>
<name>B8MGB9_TALSN</name>
<dbReference type="VEuPathDB" id="FungiDB:TSTA_013420"/>
<dbReference type="OrthoDB" id="4226109at2759"/>